<feature type="region of interest" description="Disordered" evidence="7">
    <location>
        <begin position="662"/>
        <end position="681"/>
    </location>
</feature>
<dbReference type="CDD" id="cd09168">
    <property type="entry name" value="PLDc_PaPPK1_C2_like"/>
    <property type="match status" value="1"/>
</dbReference>
<evidence type="ECO:0000256" key="5">
    <source>
        <dbReference type="ARBA" id="ARBA00022777"/>
    </source>
</evidence>
<dbReference type="InterPro" id="IPR041108">
    <property type="entry name" value="PP_kinase_C_1"/>
</dbReference>
<feature type="domain" description="Polyphosphate kinase C-terminal" evidence="11">
    <location>
        <begin position="330"/>
        <end position="495"/>
    </location>
</feature>
<reference evidence="13" key="1">
    <citation type="submission" date="2020-05" db="EMBL/GenBank/DDBJ databases">
        <authorList>
            <person name="Chiriac C."/>
            <person name="Salcher M."/>
            <person name="Ghai R."/>
            <person name="Kavagutti S V."/>
        </authorList>
    </citation>
    <scope>NUCLEOTIDE SEQUENCE</scope>
</reference>
<dbReference type="InterPro" id="IPR025200">
    <property type="entry name" value="PPK_C_dom2"/>
</dbReference>
<dbReference type="HAMAP" id="MF_00347">
    <property type="entry name" value="Polyphosphate_kinase"/>
    <property type="match status" value="1"/>
</dbReference>
<dbReference type="EMBL" id="CAEZXX010000109">
    <property type="protein sequence ID" value="CAB4717458.1"/>
    <property type="molecule type" value="Genomic_DNA"/>
</dbReference>
<dbReference type="NCBIfam" id="NF003921">
    <property type="entry name" value="PRK05443.2-2"/>
    <property type="match status" value="1"/>
</dbReference>
<dbReference type="Gene3D" id="3.30.870.10">
    <property type="entry name" value="Endonuclease Chain A"/>
    <property type="match status" value="2"/>
</dbReference>
<dbReference type="EMBL" id="CAEZYY010000007">
    <property type="protein sequence ID" value="CAB4746669.1"/>
    <property type="molecule type" value="Genomic_DNA"/>
</dbReference>
<keyword evidence="4" id="KW-0547">Nucleotide-binding</keyword>
<evidence type="ECO:0000259" key="10">
    <source>
        <dbReference type="Pfam" id="PF13090"/>
    </source>
</evidence>
<evidence type="ECO:0000256" key="7">
    <source>
        <dbReference type="SAM" id="MobiDB-lite"/>
    </source>
</evidence>
<evidence type="ECO:0000256" key="4">
    <source>
        <dbReference type="ARBA" id="ARBA00022741"/>
    </source>
</evidence>
<dbReference type="EMBL" id="CAFBQP010000032">
    <property type="protein sequence ID" value="CAB5060718.1"/>
    <property type="molecule type" value="Genomic_DNA"/>
</dbReference>
<dbReference type="NCBIfam" id="NF003917">
    <property type="entry name" value="PRK05443.1-1"/>
    <property type="match status" value="1"/>
</dbReference>
<keyword evidence="5" id="KW-0418">Kinase</keyword>
<dbReference type="Pfam" id="PF02503">
    <property type="entry name" value="PP_kinase"/>
    <property type="match status" value="1"/>
</dbReference>
<evidence type="ECO:0000313" key="12">
    <source>
        <dbReference type="EMBL" id="CAB4717458.1"/>
    </source>
</evidence>
<dbReference type="Gene3D" id="1.20.58.310">
    <property type="entry name" value="Polyphosphate kinase N-terminal domain"/>
    <property type="match status" value="1"/>
</dbReference>
<accession>A0A6J6TK21</accession>
<dbReference type="Pfam" id="PF13089">
    <property type="entry name" value="PP_kinase_N"/>
    <property type="match status" value="1"/>
</dbReference>
<dbReference type="GO" id="GO:0005524">
    <property type="term" value="F:ATP binding"/>
    <property type="evidence" value="ECO:0007669"/>
    <property type="project" value="UniProtKB-KW"/>
</dbReference>
<dbReference type="SUPFAM" id="SSF56024">
    <property type="entry name" value="Phospholipase D/nuclease"/>
    <property type="match status" value="2"/>
</dbReference>
<dbReference type="SUPFAM" id="SSF143724">
    <property type="entry name" value="PHP14-like"/>
    <property type="match status" value="1"/>
</dbReference>
<keyword evidence="3" id="KW-0808">Transferase</keyword>
<dbReference type="Gene3D" id="3.30.1840.10">
    <property type="entry name" value="Polyphosphate kinase middle domain"/>
    <property type="match status" value="1"/>
</dbReference>
<keyword evidence="2" id="KW-0597">Phosphoprotein</keyword>
<dbReference type="EMBL" id="CAFBLR010000206">
    <property type="protein sequence ID" value="CAB4884294.1"/>
    <property type="molecule type" value="Genomic_DNA"/>
</dbReference>
<evidence type="ECO:0000256" key="1">
    <source>
        <dbReference type="ARBA" id="ARBA00012960"/>
    </source>
</evidence>
<feature type="domain" description="Polyphosphate kinase C-terminal" evidence="10">
    <location>
        <begin position="503"/>
        <end position="663"/>
    </location>
</feature>
<dbReference type="GO" id="GO:0006799">
    <property type="term" value="P:polyphosphate biosynthetic process"/>
    <property type="evidence" value="ECO:0007669"/>
    <property type="project" value="InterPro"/>
</dbReference>
<organism evidence="13">
    <name type="scientific">freshwater metagenome</name>
    <dbReference type="NCBI Taxonomy" id="449393"/>
    <lineage>
        <taxon>unclassified sequences</taxon>
        <taxon>metagenomes</taxon>
        <taxon>ecological metagenomes</taxon>
    </lineage>
</organism>
<evidence type="ECO:0000313" key="15">
    <source>
        <dbReference type="EMBL" id="CAB5060718.1"/>
    </source>
</evidence>
<dbReference type="Pfam" id="PF13090">
    <property type="entry name" value="PP_kinase_C"/>
    <property type="match status" value="1"/>
</dbReference>
<feature type="domain" description="Polyphosphate kinase middle" evidence="8">
    <location>
        <begin position="125"/>
        <end position="299"/>
    </location>
</feature>
<keyword evidence="6" id="KW-0067">ATP-binding</keyword>
<evidence type="ECO:0000313" key="13">
    <source>
        <dbReference type="EMBL" id="CAB4746669.1"/>
    </source>
</evidence>
<gene>
    <name evidence="12" type="ORF">UFOPK2602_01502</name>
    <name evidence="13" type="ORF">UFOPK2806_00750</name>
    <name evidence="14" type="ORF">UFOPK3417_01702</name>
    <name evidence="15" type="ORF">UFOPK4306_00988</name>
</gene>
<evidence type="ECO:0000256" key="3">
    <source>
        <dbReference type="ARBA" id="ARBA00022679"/>
    </source>
</evidence>
<dbReference type="InterPro" id="IPR003414">
    <property type="entry name" value="PP_kinase"/>
</dbReference>
<dbReference type="AlphaFoldDB" id="A0A6J6TK21"/>
<dbReference type="PANTHER" id="PTHR30218">
    <property type="entry name" value="POLYPHOSPHATE KINASE"/>
    <property type="match status" value="1"/>
</dbReference>
<evidence type="ECO:0000259" key="9">
    <source>
        <dbReference type="Pfam" id="PF13089"/>
    </source>
</evidence>
<dbReference type="InterPro" id="IPR036832">
    <property type="entry name" value="PPK_N_dom_sf"/>
</dbReference>
<dbReference type="NCBIfam" id="NF003918">
    <property type="entry name" value="PRK05443.1-2"/>
    <property type="match status" value="1"/>
</dbReference>
<feature type="compositionally biased region" description="Basic residues" evidence="7">
    <location>
        <begin position="672"/>
        <end position="681"/>
    </location>
</feature>
<dbReference type="GO" id="GO:0008976">
    <property type="term" value="F:polyphosphate kinase activity"/>
    <property type="evidence" value="ECO:0007669"/>
    <property type="project" value="UniProtKB-EC"/>
</dbReference>
<dbReference type="PIRSF" id="PIRSF015589">
    <property type="entry name" value="PP_kinase"/>
    <property type="match status" value="1"/>
</dbReference>
<evidence type="ECO:0000259" key="11">
    <source>
        <dbReference type="Pfam" id="PF17941"/>
    </source>
</evidence>
<dbReference type="PANTHER" id="PTHR30218:SF0">
    <property type="entry name" value="POLYPHOSPHATE KINASE"/>
    <property type="match status" value="1"/>
</dbReference>
<evidence type="ECO:0000256" key="2">
    <source>
        <dbReference type="ARBA" id="ARBA00022553"/>
    </source>
</evidence>
<evidence type="ECO:0000256" key="6">
    <source>
        <dbReference type="ARBA" id="ARBA00022840"/>
    </source>
</evidence>
<dbReference type="InterPro" id="IPR024953">
    <property type="entry name" value="PP_kinase_middle"/>
</dbReference>
<dbReference type="NCBIfam" id="TIGR03705">
    <property type="entry name" value="poly_P_kin"/>
    <property type="match status" value="1"/>
</dbReference>
<dbReference type="InterPro" id="IPR036830">
    <property type="entry name" value="PP_kinase_middle_dom_sf"/>
</dbReference>
<dbReference type="CDD" id="cd09165">
    <property type="entry name" value="PLDc_PaPPK1_C1_like"/>
    <property type="match status" value="1"/>
</dbReference>
<protein>
    <recommendedName>
        <fullName evidence="1">ATP-polyphosphate phosphotransferase</fullName>
        <ecNumber evidence="1">2.7.4.1</ecNumber>
    </recommendedName>
</protein>
<feature type="domain" description="Polyphosphate kinase N-terminal" evidence="9">
    <location>
        <begin position="10"/>
        <end position="115"/>
    </location>
</feature>
<proteinExistence type="inferred from homology"/>
<sequence length="681" mass="76223">MGDVDVDALLNRELSWLDFNSRVLAQAREQQVPLLERVKFVAICSANLDEFFQVRVSALKNQVDAGITAPGPDGRSPARVLLEVGDLVADLVAEQERIVIGDLLPAMRAEGIELVSPASLDDRGREEIAALFRDRLFPVLTPLAVDPAHPFPYISNLSLNLAVMVSDPEDGERRFARVKVPSLLPRLIALSDGVRFVPLEEVIAAQLGDLFPGMRIEEHWFFRVTRNTDFTVAEDEAEDLLEALEIELRRRRFGRAVRLEAQAGMPSEMLSMLLDELDLDQDDVTLHRTLIDLTALFQLAALERPALRDEPWRGTTPSRAQAIARGEKTWFEALRERDLFVHHPYESFGKTVESFVAAAADDPKVQSIKMTLYRMSDDSDIADSLARAAERGVQVAVLVELKARFDEQSNITWARKLERSGVHVMFGLVGLKTHSKCALVVRDDEDGLHRYAHIGTGNYNSRTARVYEDIGLFTADPEIGADLGELFNHLTGYSKEEKYRKIVVAPTQLRPRLHELIDNEIACGTAGEITAKANSIVDPDLIRALYRASAVGVRINLVVRGICCLRPGVPGLSENIRVRSVVGRYLEHSRILRFANGSGRGKPLYLIGSADLMERNLDRRVEVLVPVRDRGHRTRLDNVLEELQADDAAAWELGSDGQWVRRGDPSAVHPQTRIHRLNQRR</sequence>
<dbReference type="Pfam" id="PF17941">
    <property type="entry name" value="PP_kinase_C_1"/>
    <property type="match status" value="1"/>
</dbReference>
<dbReference type="SUPFAM" id="SSF140356">
    <property type="entry name" value="PPK N-terminal domain-like"/>
    <property type="match status" value="1"/>
</dbReference>
<evidence type="ECO:0000259" key="8">
    <source>
        <dbReference type="Pfam" id="PF02503"/>
    </source>
</evidence>
<name>A0A6J6TK21_9ZZZZ</name>
<evidence type="ECO:0000313" key="14">
    <source>
        <dbReference type="EMBL" id="CAB4884294.1"/>
    </source>
</evidence>
<dbReference type="InterPro" id="IPR025198">
    <property type="entry name" value="PPK_N_dom"/>
</dbReference>
<dbReference type="EC" id="2.7.4.1" evidence="1"/>
<dbReference type="GO" id="GO:0009358">
    <property type="term" value="C:polyphosphate kinase complex"/>
    <property type="evidence" value="ECO:0007669"/>
    <property type="project" value="InterPro"/>
</dbReference>